<organism evidence="1 2">
    <name type="scientific">Aureliella helgolandensis</name>
    <dbReference type="NCBI Taxonomy" id="2527968"/>
    <lineage>
        <taxon>Bacteria</taxon>
        <taxon>Pseudomonadati</taxon>
        <taxon>Planctomycetota</taxon>
        <taxon>Planctomycetia</taxon>
        <taxon>Pirellulales</taxon>
        <taxon>Pirellulaceae</taxon>
        <taxon>Aureliella</taxon>
    </lineage>
</organism>
<dbReference type="OrthoDB" id="285301at2"/>
<sequence>MDRYRYGIRKTAYADEDVVTLEKARANCSVDGDEHDDMLADLLEEARSYFEDRTGCSLTTTTWEMTIDAFPRSKWLNLPRWPLQSVESITYTAADGSEATIAAEEIAIRKGDDDRGRIALKDWAGWPETKATPDAVRISFKAGWADPQAVPRKWNRALLMLISWWFEQREGAILGGANTVPLGIDALIDSAAAVGEFDSFDLCE</sequence>
<dbReference type="KEGG" id="ahel:Q31a_27070"/>
<protein>
    <submittedName>
        <fullName evidence="1">Phage gp6-like head-tail connector protein</fullName>
    </submittedName>
</protein>
<proteinExistence type="predicted"/>
<gene>
    <name evidence="1" type="ORF">Q31a_27070</name>
</gene>
<dbReference type="AlphaFoldDB" id="A0A518G722"/>
<evidence type="ECO:0000313" key="2">
    <source>
        <dbReference type="Proteomes" id="UP000318017"/>
    </source>
</evidence>
<dbReference type="Gene3D" id="1.10.3230.30">
    <property type="entry name" value="Phage gp6-like head-tail connector protein"/>
    <property type="match status" value="1"/>
</dbReference>
<dbReference type="RefSeq" id="WP_145078001.1">
    <property type="nucleotide sequence ID" value="NZ_CP036298.1"/>
</dbReference>
<dbReference type="CDD" id="cd08054">
    <property type="entry name" value="gp6"/>
    <property type="match status" value="1"/>
</dbReference>
<keyword evidence="2" id="KW-1185">Reference proteome</keyword>
<dbReference type="NCBIfam" id="TIGR01560">
    <property type="entry name" value="put_DNA_pack"/>
    <property type="match status" value="1"/>
</dbReference>
<dbReference type="Pfam" id="PF05135">
    <property type="entry name" value="Phage_connect_1"/>
    <property type="match status" value="1"/>
</dbReference>
<dbReference type="InterPro" id="IPR011738">
    <property type="entry name" value="Phage_CHP"/>
</dbReference>
<evidence type="ECO:0000313" key="1">
    <source>
        <dbReference type="EMBL" id="QDV24390.1"/>
    </source>
</evidence>
<dbReference type="NCBIfam" id="TIGR02215">
    <property type="entry name" value="phage_chp_gp8"/>
    <property type="match status" value="1"/>
</dbReference>
<reference evidence="1 2" key="1">
    <citation type="submission" date="2019-02" db="EMBL/GenBank/DDBJ databases">
        <title>Deep-cultivation of Planctomycetes and their phenomic and genomic characterization uncovers novel biology.</title>
        <authorList>
            <person name="Wiegand S."/>
            <person name="Jogler M."/>
            <person name="Boedeker C."/>
            <person name="Pinto D."/>
            <person name="Vollmers J."/>
            <person name="Rivas-Marin E."/>
            <person name="Kohn T."/>
            <person name="Peeters S.H."/>
            <person name="Heuer A."/>
            <person name="Rast P."/>
            <person name="Oberbeckmann S."/>
            <person name="Bunk B."/>
            <person name="Jeske O."/>
            <person name="Meyerdierks A."/>
            <person name="Storesund J.E."/>
            <person name="Kallscheuer N."/>
            <person name="Luecker S."/>
            <person name="Lage O.M."/>
            <person name="Pohl T."/>
            <person name="Merkel B.J."/>
            <person name="Hornburger P."/>
            <person name="Mueller R.-W."/>
            <person name="Bruemmer F."/>
            <person name="Labrenz M."/>
            <person name="Spormann A.M."/>
            <person name="Op den Camp H."/>
            <person name="Overmann J."/>
            <person name="Amann R."/>
            <person name="Jetten M.S.M."/>
            <person name="Mascher T."/>
            <person name="Medema M.H."/>
            <person name="Devos D.P."/>
            <person name="Kaster A.-K."/>
            <person name="Ovreas L."/>
            <person name="Rohde M."/>
            <person name="Galperin M.Y."/>
            <person name="Jogler C."/>
        </authorList>
    </citation>
    <scope>NUCLEOTIDE SEQUENCE [LARGE SCALE GENOMIC DNA]</scope>
    <source>
        <strain evidence="1 2">Q31a</strain>
    </source>
</reference>
<accession>A0A518G722</accession>
<name>A0A518G722_9BACT</name>
<dbReference type="Proteomes" id="UP000318017">
    <property type="component" value="Chromosome"/>
</dbReference>
<dbReference type="InterPro" id="IPR006450">
    <property type="entry name" value="Phage_HK97_gp6-like"/>
</dbReference>
<dbReference type="EMBL" id="CP036298">
    <property type="protein sequence ID" value="QDV24390.1"/>
    <property type="molecule type" value="Genomic_DNA"/>
</dbReference>
<dbReference type="InterPro" id="IPR021146">
    <property type="entry name" value="Phage_gp6-like_head-tail"/>
</dbReference>